<name>A0A1A8L609_9TELE</name>
<organism evidence="1">
    <name type="scientific">Nothobranchius pienaari</name>
    <dbReference type="NCBI Taxonomy" id="704102"/>
    <lineage>
        <taxon>Eukaryota</taxon>
        <taxon>Metazoa</taxon>
        <taxon>Chordata</taxon>
        <taxon>Craniata</taxon>
        <taxon>Vertebrata</taxon>
        <taxon>Euteleostomi</taxon>
        <taxon>Actinopterygii</taxon>
        <taxon>Neopterygii</taxon>
        <taxon>Teleostei</taxon>
        <taxon>Neoteleostei</taxon>
        <taxon>Acanthomorphata</taxon>
        <taxon>Ovalentaria</taxon>
        <taxon>Atherinomorphae</taxon>
        <taxon>Cyprinodontiformes</taxon>
        <taxon>Nothobranchiidae</taxon>
        <taxon>Nothobranchius</taxon>
    </lineage>
</organism>
<protein>
    <submittedName>
        <fullName evidence="1">Uncharacterized protein</fullName>
    </submittedName>
</protein>
<proteinExistence type="predicted"/>
<dbReference type="AlphaFoldDB" id="A0A1A8L609"/>
<reference evidence="1" key="1">
    <citation type="submission" date="2016-05" db="EMBL/GenBank/DDBJ databases">
        <authorList>
            <person name="Lavstsen T."/>
            <person name="Jespersen J.S."/>
        </authorList>
    </citation>
    <scope>NUCLEOTIDE SEQUENCE</scope>
    <source>
        <tissue evidence="1">Brain</tissue>
    </source>
</reference>
<reference evidence="1" key="2">
    <citation type="submission" date="2016-06" db="EMBL/GenBank/DDBJ databases">
        <title>The genome of a short-lived fish provides insights into sex chromosome evolution and the genetic control of aging.</title>
        <authorList>
            <person name="Reichwald K."/>
            <person name="Felder M."/>
            <person name="Petzold A."/>
            <person name="Koch P."/>
            <person name="Groth M."/>
            <person name="Platzer M."/>
        </authorList>
    </citation>
    <scope>NUCLEOTIDE SEQUENCE</scope>
    <source>
        <tissue evidence="1">Brain</tissue>
    </source>
</reference>
<evidence type="ECO:0000313" key="1">
    <source>
        <dbReference type="EMBL" id="SBR39821.1"/>
    </source>
</evidence>
<feature type="non-terminal residue" evidence="1">
    <location>
        <position position="1"/>
    </location>
</feature>
<gene>
    <name evidence="1" type="primary">Nfu_g_1_006967</name>
</gene>
<dbReference type="EMBL" id="HAEF01002439">
    <property type="protein sequence ID" value="SBR39821.1"/>
    <property type="molecule type" value="Transcribed_RNA"/>
</dbReference>
<feature type="non-terminal residue" evidence="1">
    <location>
        <position position="37"/>
    </location>
</feature>
<accession>A0A1A8L609</accession>
<sequence length="37" mass="3817">CSSVSDVISLSFGRGSPHRKVLGFSRSISATISPPLA</sequence>